<keyword evidence="3" id="KW-0963">Cytoplasm</keyword>
<dbReference type="Gene3D" id="1.10.533.10">
    <property type="entry name" value="Death Domain, Fas"/>
    <property type="match status" value="1"/>
</dbReference>
<comment type="caution">
    <text evidence="14">The sequence shown here is derived from an EMBL/GenBank/DDBJ whole genome shotgun (WGS) entry which is preliminary data.</text>
</comment>
<keyword evidence="6" id="KW-0391">Immunity</keyword>
<evidence type="ECO:0000256" key="6">
    <source>
        <dbReference type="ARBA" id="ARBA00022859"/>
    </source>
</evidence>
<dbReference type="InterPro" id="IPR025307">
    <property type="entry name" value="FIIND_dom"/>
</dbReference>
<evidence type="ECO:0000256" key="10">
    <source>
        <dbReference type="SAM" id="MobiDB-lite"/>
    </source>
</evidence>
<evidence type="ECO:0000313" key="15">
    <source>
        <dbReference type="Proteomes" id="UP000752171"/>
    </source>
</evidence>
<dbReference type="GO" id="GO:0045087">
    <property type="term" value="P:innate immune response"/>
    <property type="evidence" value="ECO:0007669"/>
    <property type="project" value="UniProtKB-KW"/>
</dbReference>
<feature type="domain" description="AIG1-type G" evidence="12">
    <location>
        <begin position="115"/>
        <end position="314"/>
    </location>
</feature>
<proteinExistence type="inferred from homology"/>
<dbReference type="InterPro" id="IPR011029">
    <property type="entry name" value="DEATH-like_dom_sf"/>
</dbReference>
<organism evidence="14 15">
    <name type="scientific">Astyanax mexicanus</name>
    <name type="common">Blind cave fish</name>
    <name type="synonym">Astyanax fasciatus mexicanus</name>
    <dbReference type="NCBI Taxonomy" id="7994"/>
    <lineage>
        <taxon>Eukaryota</taxon>
        <taxon>Metazoa</taxon>
        <taxon>Chordata</taxon>
        <taxon>Craniata</taxon>
        <taxon>Vertebrata</taxon>
        <taxon>Euteleostomi</taxon>
        <taxon>Actinopterygii</taxon>
        <taxon>Neopterygii</taxon>
        <taxon>Teleostei</taxon>
        <taxon>Ostariophysi</taxon>
        <taxon>Characiformes</taxon>
        <taxon>Characoidei</taxon>
        <taxon>Acestrorhamphidae</taxon>
        <taxon>Acestrorhamphinae</taxon>
        <taxon>Astyanax</taxon>
    </lineage>
</organism>
<evidence type="ECO:0000256" key="4">
    <source>
        <dbReference type="ARBA" id="ARBA00022588"/>
    </source>
</evidence>
<evidence type="ECO:0000256" key="8">
    <source>
        <dbReference type="ARBA" id="ARBA00023198"/>
    </source>
</evidence>
<dbReference type="InterPro" id="IPR027417">
    <property type="entry name" value="P-loop_NTPase"/>
</dbReference>
<dbReference type="PANTHER" id="PTHR10903">
    <property type="entry name" value="GTPASE, IMAP FAMILY MEMBER-RELATED"/>
    <property type="match status" value="1"/>
</dbReference>
<dbReference type="GO" id="GO:0005525">
    <property type="term" value="F:GTP binding"/>
    <property type="evidence" value="ECO:0007669"/>
    <property type="project" value="UniProtKB-KW"/>
</dbReference>
<feature type="region of interest" description="Disordered" evidence="10">
    <location>
        <begin position="134"/>
        <end position="165"/>
    </location>
</feature>
<evidence type="ECO:0000259" key="11">
    <source>
        <dbReference type="PROSITE" id="PS50209"/>
    </source>
</evidence>
<evidence type="ECO:0000256" key="5">
    <source>
        <dbReference type="ARBA" id="ARBA00022741"/>
    </source>
</evidence>
<evidence type="ECO:0000256" key="2">
    <source>
        <dbReference type="ARBA" id="ARBA00008535"/>
    </source>
</evidence>
<dbReference type="InterPro" id="IPR001315">
    <property type="entry name" value="CARD"/>
</dbReference>
<dbReference type="InterPro" id="IPR006703">
    <property type="entry name" value="G_AIG1"/>
</dbReference>
<dbReference type="Pfam" id="PF13553">
    <property type="entry name" value="FIIND"/>
    <property type="match status" value="1"/>
</dbReference>
<name>A0A8T2MFY3_ASTMX</name>
<dbReference type="PANTHER" id="PTHR10903:SF167">
    <property type="entry name" value="GTPASE IMAP FAMILY MEMBER 6-RELATED"/>
    <property type="match status" value="1"/>
</dbReference>
<evidence type="ECO:0000313" key="14">
    <source>
        <dbReference type="EMBL" id="KAG9282084.1"/>
    </source>
</evidence>
<evidence type="ECO:0000256" key="1">
    <source>
        <dbReference type="ARBA" id="ARBA00004514"/>
    </source>
</evidence>
<dbReference type="Pfam" id="PF04548">
    <property type="entry name" value="AIG1"/>
    <property type="match status" value="1"/>
</dbReference>
<comment type="similarity">
    <text evidence="2">Belongs to the TRAFAC class TrmE-Era-EngA-EngB-Septin-like GTPase superfamily. AIG1/Toc34/Toc159-like paraseptin GTPase family. IAN subfamily.</text>
</comment>
<evidence type="ECO:0000259" key="13">
    <source>
        <dbReference type="PROSITE" id="PS51830"/>
    </source>
</evidence>
<dbReference type="InterPro" id="IPR033516">
    <property type="entry name" value="CARD8/ASC/NALP1_CARD"/>
</dbReference>
<evidence type="ECO:0000256" key="7">
    <source>
        <dbReference type="ARBA" id="ARBA00023134"/>
    </source>
</evidence>
<dbReference type="GO" id="GO:0042981">
    <property type="term" value="P:regulation of apoptotic process"/>
    <property type="evidence" value="ECO:0007669"/>
    <property type="project" value="InterPro"/>
</dbReference>
<dbReference type="SUPFAM" id="SSF47986">
    <property type="entry name" value="DEATH domain"/>
    <property type="match status" value="1"/>
</dbReference>
<dbReference type="Pfam" id="PF23679">
    <property type="entry name" value="UPA-FIIND"/>
    <property type="match status" value="1"/>
</dbReference>
<evidence type="ECO:0000256" key="3">
    <source>
        <dbReference type="ARBA" id="ARBA00022490"/>
    </source>
</evidence>
<dbReference type="AlphaFoldDB" id="A0A8T2MFY3"/>
<dbReference type="Proteomes" id="UP000752171">
    <property type="component" value="Unassembled WGS sequence"/>
</dbReference>
<dbReference type="OrthoDB" id="8954335at2759"/>
<keyword evidence="8" id="KW-0395">Inflammatory response</keyword>
<dbReference type="CDD" id="cd01852">
    <property type="entry name" value="AIG1"/>
    <property type="match status" value="1"/>
</dbReference>
<dbReference type="PROSITE" id="PS51830">
    <property type="entry name" value="FIIND"/>
    <property type="match status" value="1"/>
</dbReference>
<protein>
    <submittedName>
        <fullName evidence="14">Trichohyalin-like isoform X1</fullName>
    </submittedName>
</protein>
<sequence>MMILLEQQKTELREKDKQLEEQQRLLRERYTQLIKREKQMQEKDRLLEEGNKRKTDPDPSAPVRRRNSMGLEPSNMSGETPDSAASLRRRSSLEDLSPTMSGERCSAVSPASGPAAELRLVLLGRTGCGKSAAGNSILGREERSQAGASTVRQQSESRQGEVAGRQVTVVETPDCFCPGLSLEELRQNVEHCVRLSAPGPHAFLLVLPVKQSTGEERGMLEKMEEMFGERCWRNTMILFTVTDEVQEKNIEEFIQSGNQEVQRLVEKCGNRFHCLNIKESGDGSQISELLEKMEKMVEENREKFYSSEIYLETQSQIRAMETKIIREREEKRMMEEKEIKEKLQNEMKNSLRKIEGTVQEHEGEIKELNNRTTELERRMKEERDEEKKRELERELERKLERRTEMEDKLKRLKREMEEKHRQEMEEIRKMYKGEVRIKEMGNQKNFVFEKEYQGKEEYRGVLKKWLFTKQDQGVKSEEELSGDSKSKPSYTDAAELLSADTKLFIPEETEVTSGDGTTTCYRFQCPHAGLFQCKITSLVFEMKEKGEVLYRIVSWDARLLDGLGQMQPAGPLYDIDCKGLISHLYLPHCEILSDESQQSVAHFTAGNVEIIPPLRVTTTHVIIRIQALSLFGLLRNLFSANPISGQVLLFHKKLSVRQRMSKLNIHLLPMNVPVEEVMKKHPSSKYIDTSSKCQLTPGRKYRPSCDPYISQPEDETFECDYGPNYHPTFEVFIDIDAEDAKIGLLDEDEQEVWKPRLVFLTDISTQEVKLQTEAEWAAFVDDHREQLIQRVSSVMEILDCLEKQKMISKEMYDNIKVTKPPQEQMRMLYNVLHSGGRAVKVEFYKILKKKQQLLVDELEAGPSQA</sequence>
<feature type="coiled-coil region" evidence="9">
    <location>
        <begin position="317"/>
        <end position="429"/>
    </location>
</feature>
<comment type="subcellular location">
    <subcellularLocation>
        <location evidence="1">Cytoplasm</location>
        <location evidence="1">Cytosol</location>
    </subcellularLocation>
</comment>
<feature type="compositionally biased region" description="Basic and acidic residues" evidence="10">
    <location>
        <begin position="34"/>
        <end position="57"/>
    </location>
</feature>
<dbReference type="GO" id="GO:0006954">
    <property type="term" value="P:inflammatory response"/>
    <property type="evidence" value="ECO:0007669"/>
    <property type="project" value="UniProtKB-KW"/>
</dbReference>
<dbReference type="SUPFAM" id="SSF52540">
    <property type="entry name" value="P-loop containing nucleoside triphosphate hydrolases"/>
    <property type="match status" value="1"/>
</dbReference>
<keyword evidence="4" id="KW-0399">Innate immunity</keyword>
<evidence type="ECO:0000259" key="12">
    <source>
        <dbReference type="PROSITE" id="PS51720"/>
    </source>
</evidence>
<dbReference type="Gene3D" id="3.40.50.300">
    <property type="entry name" value="P-loop containing nucleotide triphosphate hydrolases"/>
    <property type="match status" value="1"/>
</dbReference>
<dbReference type="GO" id="GO:0005829">
    <property type="term" value="C:cytosol"/>
    <property type="evidence" value="ECO:0007669"/>
    <property type="project" value="UniProtKB-SubCell"/>
</dbReference>
<keyword evidence="9" id="KW-0175">Coiled coil</keyword>
<dbReference type="Pfam" id="PF00619">
    <property type="entry name" value="CARD"/>
    <property type="match status" value="1"/>
</dbReference>
<dbReference type="PROSITE" id="PS50209">
    <property type="entry name" value="CARD"/>
    <property type="match status" value="1"/>
</dbReference>
<feature type="compositionally biased region" description="Polar residues" evidence="10">
    <location>
        <begin position="146"/>
        <end position="157"/>
    </location>
</feature>
<feature type="domain" description="FIIND" evidence="13">
    <location>
        <begin position="500"/>
        <end position="772"/>
    </location>
</feature>
<dbReference type="FunFam" id="3.40.50.300:FF:002274">
    <property type="entry name" value="Si:dkeyp-69e1.8"/>
    <property type="match status" value="1"/>
</dbReference>
<evidence type="ECO:0000256" key="9">
    <source>
        <dbReference type="SAM" id="Coils"/>
    </source>
</evidence>
<dbReference type="InterPro" id="IPR045058">
    <property type="entry name" value="GIMA/IAN/Toc"/>
</dbReference>
<keyword evidence="5" id="KW-0547">Nucleotide-binding</keyword>
<keyword evidence="7" id="KW-0342">GTP-binding</keyword>
<reference evidence="14 15" key="1">
    <citation type="submission" date="2021-07" db="EMBL/GenBank/DDBJ databases">
        <authorList>
            <person name="Imarazene B."/>
            <person name="Zahm M."/>
            <person name="Klopp C."/>
            <person name="Cabau C."/>
            <person name="Beille S."/>
            <person name="Jouanno E."/>
            <person name="Castinel A."/>
            <person name="Lluch J."/>
            <person name="Gil L."/>
            <person name="Kuchtly C."/>
            <person name="Lopez Roques C."/>
            <person name="Donnadieu C."/>
            <person name="Parrinello H."/>
            <person name="Journot L."/>
            <person name="Du K."/>
            <person name="Schartl M."/>
            <person name="Retaux S."/>
            <person name="Guiguen Y."/>
        </authorList>
    </citation>
    <scope>NUCLEOTIDE SEQUENCE [LARGE SCALE GENOMIC DNA]</scope>
    <source>
        <strain evidence="14">Pach_M1</strain>
        <tissue evidence="14">Testis</tissue>
    </source>
</reference>
<accession>A0A8T2MFY3</accession>
<feature type="domain" description="CARD" evidence="11">
    <location>
        <begin position="772"/>
        <end position="862"/>
    </location>
</feature>
<gene>
    <name evidence="14" type="primary">GIMAP4</name>
    <name evidence="14" type="ORF">AMEX_G683</name>
</gene>
<feature type="region of interest" description="Disordered" evidence="10">
    <location>
        <begin position="34"/>
        <end position="110"/>
    </location>
</feature>
<dbReference type="FunFam" id="1.10.533.10:FF:000013">
    <property type="entry name" value="Apoptosis-associated speck-like protein containing a CARD"/>
    <property type="match status" value="1"/>
</dbReference>
<dbReference type="PROSITE" id="PS51720">
    <property type="entry name" value="G_AIG1"/>
    <property type="match status" value="1"/>
</dbReference>
<dbReference type="EMBL" id="JAICCE010000001">
    <property type="protein sequence ID" value="KAG9282084.1"/>
    <property type="molecule type" value="Genomic_DNA"/>
</dbReference>
<dbReference type="CDD" id="cd08330">
    <property type="entry name" value="CARD_ASC_NALP1"/>
    <property type="match status" value="1"/>
</dbReference>
<feature type="coiled-coil region" evidence="9">
    <location>
        <begin position="2"/>
        <end position="29"/>
    </location>
</feature>